<dbReference type="OrthoDB" id="2020634at2759"/>
<keyword evidence="3" id="KW-1185">Reference proteome</keyword>
<comment type="caution">
    <text evidence="2">The sequence shown here is derived from an EMBL/GenBank/DDBJ whole genome shotgun (WGS) entry which is preliminary data.</text>
</comment>
<feature type="non-terminal residue" evidence="2">
    <location>
        <position position="162"/>
    </location>
</feature>
<dbReference type="Proteomes" id="UP001140094">
    <property type="component" value="Unassembled WGS sequence"/>
</dbReference>
<organism evidence="2 3">
    <name type="scientific">Coemansia guatemalensis</name>
    <dbReference type="NCBI Taxonomy" id="2761395"/>
    <lineage>
        <taxon>Eukaryota</taxon>
        <taxon>Fungi</taxon>
        <taxon>Fungi incertae sedis</taxon>
        <taxon>Zoopagomycota</taxon>
        <taxon>Kickxellomycotina</taxon>
        <taxon>Kickxellomycetes</taxon>
        <taxon>Kickxellales</taxon>
        <taxon>Kickxellaceae</taxon>
        <taxon>Coemansia</taxon>
    </lineage>
</organism>
<sequence length="162" mass="16513">MDGHSPNGEQHVWATDSPSSGNAQHNDNTDLAAAAAADRDTSQAPIASTVSATSTSLGAGQAQTAAAAANKPPAHTRGLTSRLSGRQQRHESSAEYGTSSAGSAAQEGPAHRTYASLYDSQAAIDVPVYGGRNDAGPPAHQRRRAFGAGELDAEDEDAPPPE</sequence>
<feature type="compositionally biased region" description="Acidic residues" evidence="1">
    <location>
        <begin position="151"/>
        <end position="162"/>
    </location>
</feature>
<feature type="compositionally biased region" description="Low complexity" evidence="1">
    <location>
        <begin position="58"/>
        <end position="69"/>
    </location>
</feature>
<evidence type="ECO:0000256" key="1">
    <source>
        <dbReference type="SAM" id="MobiDB-lite"/>
    </source>
</evidence>
<dbReference type="AlphaFoldDB" id="A0A9W8HW53"/>
<evidence type="ECO:0000313" key="3">
    <source>
        <dbReference type="Proteomes" id="UP001140094"/>
    </source>
</evidence>
<accession>A0A9W8HW53</accession>
<gene>
    <name evidence="2" type="ORF">H4R20_006331</name>
</gene>
<reference evidence="2" key="1">
    <citation type="submission" date="2022-07" db="EMBL/GenBank/DDBJ databases">
        <title>Phylogenomic reconstructions and comparative analyses of Kickxellomycotina fungi.</title>
        <authorList>
            <person name="Reynolds N.K."/>
            <person name="Stajich J.E."/>
            <person name="Barry K."/>
            <person name="Grigoriev I.V."/>
            <person name="Crous P."/>
            <person name="Smith M.E."/>
        </authorList>
    </citation>
    <scope>NUCLEOTIDE SEQUENCE</scope>
    <source>
        <strain evidence="2">NRRL 1565</strain>
    </source>
</reference>
<name>A0A9W8HW53_9FUNG</name>
<feature type="region of interest" description="Disordered" evidence="1">
    <location>
        <begin position="1"/>
        <end position="162"/>
    </location>
</feature>
<feature type="compositionally biased region" description="Polar residues" evidence="1">
    <location>
        <begin position="42"/>
        <end position="57"/>
    </location>
</feature>
<proteinExistence type="predicted"/>
<feature type="compositionally biased region" description="Polar residues" evidence="1">
    <location>
        <begin position="16"/>
        <end position="26"/>
    </location>
</feature>
<protein>
    <submittedName>
        <fullName evidence="2">Uncharacterized protein</fullName>
    </submittedName>
</protein>
<evidence type="ECO:0000313" key="2">
    <source>
        <dbReference type="EMBL" id="KAJ2794116.1"/>
    </source>
</evidence>
<dbReference type="EMBL" id="JANBUO010002646">
    <property type="protein sequence ID" value="KAJ2794116.1"/>
    <property type="molecule type" value="Genomic_DNA"/>
</dbReference>